<reference evidence="1" key="1">
    <citation type="submission" date="2021-09" db="EMBL/GenBank/DDBJ databases">
        <title>The genome of Mauremys mutica provides insights into the evolution of semi-aquatic lifestyle.</title>
        <authorList>
            <person name="Gong S."/>
            <person name="Gao Y."/>
        </authorList>
    </citation>
    <scope>NUCLEOTIDE SEQUENCE</scope>
    <source>
        <strain evidence="1">MM-2020</strain>
        <tissue evidence="1">Muscle</tissue>
    </source>
</reference>
<dbReference type="Proteomes" id="UP000827986">
    <property type="component" value="Unassembled WGS sequence"/>
</dbReference>
<organism evidence="1 2">
    <name type="scientific">Mauremys mutica</name>
    <name type="common">yellowpond turtle</name>
    <dbReference type="NCBI Taxonomy" id="74926"/>
    <lineage>
        <taxon>Eukaryota</taxon>
        <taxon>Metazoa</taxon>
        <taxon>Chordata</taxon>
        <taxon>Craniata</taxon>
        <taxon>Vertebrata</taxon>
        <taxon>Euteleostomi</taxon>
        <taxon>Archelosauria</taxon>
        <taxon>Testudinata</taxon>
        <taxon>Testudines</taxon>
        <taxon>Cryptodira</taxon>
        <taxon>Durocryptodira</taxon>
        <taxon>Testudinoidea</taxon>
        <taxon>Geoemydidae</taxon>
        <taxon>Geoemydinae</taxon>
        <taxon>Mauremys</taxon>
    </lineage>
</organism>
<gene>
    <name evidence="1" type="ORF">KIL84_003911</name>
</gene>
<evidence type="ECO:0000313" key="1">
    <source>
        <dbReference type="EMBL" id="KAH1168428.1"/>
    </source>
</evidence>
<evidence type="ECO:0000313" key="2">
    <source>
        <dbReference type="Proteomes" id="UP000827986"/>
    </source>
</evidence>
<comment type="caution">
    <text evidence="1">The sequence shown here is derived from an EMBL/GenBank/DDBJ whole genome shotgun (WGS) entry which is preliminary data.</text>
</comment>
<dbReference type="AlphaFoldDB" id="A0A9D3WW53"/>
<proteinExistence type="predicted"/>
<dbReference type="EMBL" id="JAHDVG010000486">
    <property type="protein sequence ID" value="KAH1168428.1"/>
    <property type="molecule type" value="Genomic_DNA"/>
</dbReference>
<protein>
    <submittedName>
        <fullName evidence="1">Uncharacterized protein</fullName>
    </submittedName>
</protein>
<name>A0A9D3WW53_9SAUR</name>
<sequence>MQMHLIDGYVSCGVLQHLLLSIDLSSEFCTVTPKNNRSTPYCCFAEVKQGCAYIAFVSLHLILNPLTTSDFNSYRISIRCEWLSVELNVLIKITGKMSIHS</sequence>
<keyword evidence="2" id="KW-1185">Reference proteome</keyword>
<accession>A0A9D3WW53</accession>